<evidence type="ECO:0000313" key="2">
    <source>
        <dbReference type="EMBL" id="EFP12706.1"/>
    </source>
</evidence>
<evidence type="ECO:0000256" key="1">
    <source>
        <dbReference type="SAM" id="MobiDB-lite"/>
    </source>
</evidence>
<keyword evidence="3" id="KW-1185">Reference proteome</keyword>
<name>E3LVU8_CAERE</name>
<dbReference type="HOGENOM" id="CLU_1138926_0_0_1"/>
<dbReference type="GeneID" id="9810161"/>
<gene>
    <name evidence="2" type="ORF">CRE_29588</name>
</gene>
<feature type="compositionally biased region" description="Low complexity" evidence="1">
    <location>
        <begin position="136"/>
        <end position="154"/>
    </location>
</feature>
<sequence length="244" mass="26950">MLIRCSKIGTSVYNRLLINSWENALEKVQWAWSCVAQIPDGTTVIRSVQSSSHSILYLRMSSFFFYLRNRSLTPFEQNCLDDHSRQMAQIMISTEEKFHVYERLAKVHCSSGPSSSSSSIVPPFIANRAASISRSVSSGSSTTASSRSTPRSTSPYRVSLVANPFYDPSYKRYSPKATTASTPSSGSTPTSPLAAKLIANPFYDPSYVLSSSKPTSSDPTPSFIRLIPNPFYNPNYVINSQSPQ</sequence>
<reference evidence="2" key="1">
    <citation type="submission" date="2007-07" db="EMBL/GenBank/DDBJ databases">
        <title>PCAP assembly of the Caenorhabditis remanei genome.</title>
        <authorList>
            <consortium name="The Caenorhabditis remanei Sequencing Consortium"/>
            <person name="Wilson R.K."/>
        </authorList>
    </citation>
    <scope>NUCLEOTIDE SEQUENCE [LARGE SCALE GENOMIC DNA]</scope>
    <source>
        <strain evidence="2">PB4641</strain>
    </source>
</reference>
<dbReference type="EMBL" id="DS268416">
    <property type="protein sequence ID" value="EFP12706.1"/>
    <property type="molecule type" value="Genomic_DNA"/>
</dbReference>
<accession>E3LVU8</accession>
<feature type="region of interest" description="Disordered" evidence="1">
    <location>
        <begin position="136"/>
        <end position="155"/>
    </location>
</feature>
<proteinExistence type="predicted"/>
<dbReference type="CTD" id="9810161"/>
<organism evidence="3">
    <name type="scientific">Caenorhabditis remanei</name>
    <name type="common">Caenorhabditis vulgaris</name>
    <dbReference type="NCBI Taxonomy" id="31234"/>
    <lineage>
        <taxon>Eukaryota</taxon>
        <taxon>Metazoa</taxon>
        <taxon>Ecdysozoa</taxon>
        <taxon>Nematoda</taxon>
        <taxon>Chromadorea</taxon>
        <taxon>Rhabditida</taxon>
        <taxon>Rhabditina</taxon>
        <taxon>Rhabditomorpha</taxon>
        <taxon>Rhabditoidea</taxon>
        <taxon>Rhabditidae</taxon>
        <taxon>Peloderinae</taxon>
        <taxon>Caenorhabditis</taxon>
    </lineage>
</organism>
<protein>
    <submittedName>
        <fullName evidence="2">Uncharacterized protein</fullName>
    </submittedName>
</protein>
<evidence type="ECO:0000313" key="3">
    <source>
        <dbReference type="Proteomes" id="UP000008281"/>
    </source>
</evidence>
<dbReference type="KEGG" id="crq:GCK72_002452"/>
<dbReference type="InParanoid" id="E3LVU8"/>
<dbReference type="AlphaFoldDB" id="E3LVU8"/>
<dbReference type="Proteomes" id="UP000008281">
    <property type="component" value="Unassembled WGS sequence"/>
</dbReference>